<evidence type="ECO:0000313" key="2">
    <source>
        <dbReference type="EMBL" id="SPC33458.1"/>
    </source>
</evidence>
<dbReference type="EMBL" id="LT981265">
    <property type="protein sequence ID" value="SPC33458.1"/>
    <property type="molecule type" value="Genomic_DNA"/>
</dbReference>
<name>A0A2K5AP79_9ARCH</name>
<proteinExistence type="predicted"/>
<feature type="transmembrane region" description="Helical" evidence="1">
    <location>
        <begin position="40"/>
        <end position="64"/>
    </location>
</feature>
<dbReference type="Proteomes" id="UP000236248">
    <property type="component" value="Chromosome NCAV"/>
</dbReference>
<feature type="transmembrane region" description="Helical" evidence="1">
    <location>
        <begin position="7"/>
        <end position="28"/>
    </location>
</feature>
<accession>A0A2K5AP79</accession>
<keyword evidence="1" id="KW-1133">Transmembrane helix</keyword>
<dbReference type="AlphaFoldDB" id="A0A2K5AP79"/>
<keyword evidence="3" id="KW-1185">Reference proteome</keyword>
<evidence type="ECO:0000313" key="3">
    <source>
        <dbReference type="Proteomes" id="UP000236248"/>
    </source>
</evidence>
<dbReference type="GeneID" id="41594363"/>
<keyword evidence="1" id="KW-0472">Membrane</keyword>
<protein>
    <submittedName>
        <fullName evidence="2">Uncharacterized protein</fullName>
    </submittedName>
</protein>
<dbReference type="KEGG" id="ncv:NCAV_0261"/>
<gene>
    <name evidence="2" type="ORF">NCAV_0261</name>
</gene>
<dbReference type="RefSeq" id="WP_148695106.1">
    <property type="nucleotide sequence ID" value="NZ_LT981265.1"/>
</dbReference>
<evidence type="ECO:0000256" key="1">
    <source>
        <dbReference type="SAM" id="Phobius"/>
    </source>
</evidence>
<reference evidence="3" key="1">
    <citation type="submission" date="2018-01" db="EMBL/GenBank/DDBJ databases">
        <authorList>
            <person name="Kerou L M."/>
        </authorList>
    </citation>
    <scope>NUCLEOTIDE SEQUENCE [LARGE SCALE GENOMIC DNA]</scope>
    <source>
        <strain evidence="3">SCU2</strain>
    </source>
</reference>
<organism evidence="2 3">
    <name type="scientific">Candidatus Nitrosocaldus cavascurensis</name>
    <dbReference type="NCBI Taxonomy" id="2058097"/>
    <lineage>
        <taxon>Archaea</taxon>
        <taxon>Nitrososphaerota</taxon>
        <taxon>Nitrososphaeria</taxon>
        <taxon>Candidatus Nitrosocaldales</taxon>
        <taxon>Candidatus Nitrosocaldaceae</taxon>
        <taxon>Candidatus Nitrosocaldus</taxon>
    </lineage>
</organism>
<sequence>MHNPGAFYSLLVSLLLIPTGIIFFNSLLEVMYTGKFSSNWFLVGVALLLVAIQGMSIGVLSLVVKRSQMRLIRMMRRQIGKVYT</sequence>
<keyword evidence="1" id="KW-0812">Transmembrane</keyword>